<accession>A0A918FPI3</accession>
<dbReference type="AlphaFoldDB" id="A0A918FPI3"/>
<gene>
    <name evidence="1" type="ORF">GCM10010251_96770</name>
</gene>
<reference evidence="1" key="1">
    <citation type="journal article" date="2014" name="Int. J. Syst. Evol. Microbiol.">
        <title>Complete genome sequence of Corynebacterium casei LMG S-19264T (=DSM 44701T), isolated from a smear-ripened cheese.</title>
        <authorList>
            <consortium name="US DOE Joint Genome Institute (JGI-PGF)"/>
            <person name="Walter F."/>
            <person name="Albersmeier A."/>
            <person name="Kalinowski J."/>
            <person name="Ruckert C."/>
        </authorList>
    </citation>
    <scope>NUCLEOTIDE SEQUENCE</scope>
    <source>
        <strain evidence="1">JCM 4346</strain>
    </source>
</reference>
<reference evidence="1" key="2">
    <citation type="submission" date="2020-09" db="EMBL/GenBank/DDBJ databases">
        <authorList>
            <person name="Sun Q."/>
            <person name="Ohkuma M."/>
        </authorList>
    </citation>
    <scope>NUCLEOTIDE SEQUENCE</scope>
    <source>
        <strain evidence="1">JCM 4346</strain>
    </source>
</reference>
<proteinExistence type="predicted"/>
<organism evidence="1 2">
    <name type="scientific">Streptomyces aurantiogriseus</name>
    <dbReference type="NCBI Taxonomy" id="66870"/>
    <lineage>
        <taxon>Bacteria</taxon>
        <taxon>Bacillati</taxon>
        <taxon>Actinomycetota</taxon>
        <taxon>Actinomycetes</taxon>
        <taxon>Kitasatosporales</taxon>
        <taxon>Streptomycetaceae</taxon>
        <taxon>Streptomyces</taxon>
    </lineage>
</organism>
<sequence length="85" mass="8261">MEVPDAVGAVVGRGMAFGVAGAGPAGSGGGADAERAELVERKHPVREVLQHVLHPVELGVALGVGGFLPGLGALEGDTAAGEQAP</sequence>
<dbReference type="Proteomes" id="UP000658320">
    <property type="component" value="Unassembled WGS sequence"/>
</dbReference>
<name>A0A918FPI3_9ACTN</name>
<keyword evidence="2" id="KW-1185">Reference proteome</keyword>
<evidence type="ECO:0000313" key="2">
    <source>
        <dbReference type="Proteomes" id="UP000658320"/>
    </source>
</evidence>
<protein>
    <submittedName>
        <fullName evidence="1">Uncharacterized protein</fullName>
    </submittedName>
</protein>
<evidence type="ECO:0000313" key="1">
    <source>
        <dbReference type="EMBL" id="GGR64898.1"/>
    </source>
</evidence>
<dbReference type="EMBL" id="BMSX01000054">
    <property type="protein sequence ID" value="GGR64898.1"/>
    <property type="molecule type" value="Genomic_DNA"/>
</dbReference>
<comment type="caution">
    <text evidence="1">The sequence shown here is derived from an EMBL/GenBank/DDBJ whole genome shotgun (WGS) entry which is preliminary data.</text>
</comment>